<dbReference type="GO" id="GO:0005524">
    <property type="term" value="F:ATP binding"/>
    <property type="evidence" value="ECO:0007669"/>
    <property type="project" value="UniProtKB-KW"/>
</dbReference>
<dbReference type="PANTHER" id="PTHR28629:SF4">
    <property type="entry name" value="TRIOKINASE_FMN CYCLASE"/>
    <property type="match status" value="1"/>
</dbReference>
<dbReference type="InterPro" id="IPR050861">
    <property type="entry name" value="Dihydroxyacetone_Kinase"/>
</dbReference>
<dbReference type="EMBL" id="CP159578">
    <property type="protein sequence ID" value="XCJ81157.1"/>
    <property type="molecule type" value="Genomic_DNA"/>
</dbReference>
<evidence type="ECO:0000256" key="1">
    <source>
        <dbReference type="ARBA" id="ARBA00022679"/>
    </source>
</evidence>
<evidence type="ECO:0000313" key="7">
    <source>
        <dbReference type="EMBL" id="XCJ81157.1"/>
    </source>
</evidence>
<dbReference type="GO" id="GO:0047324">
    <property type="term" value="F:phosphoenolpyruvate-glycerone phosphotransferase activity"/>
    <property type="evidence" value="ECO:0007669"/>
    <property type="project" value="UniProtKB-EC"/>
</dbReference>
<dbReference type="Pfam" id="PF02733">
    <property type="entry name" value="Dak1"/>
    <property type="match status" value="1"/>
</dbReference>
<keyword evidence="1 7" id="KW-0808">Transferase</keyword>
<sequence length="547" mass="56145">MQHFYNAADTLIDDVLAGVSALTDVRIAEPSQHLRILVRADWDREHHGRDQVALLSGGGGGHEPAHAGFIGEGMLTGAVVGGLFASPSVDAVLAAIREVCGAAGCLLIVKNYTGDRLNFGLAAEQARQEGLAVSMVIVGDDIALPDSPQPRGIAGTLIVHKLAGWLAAQQIPLETLSERVEAALPRIASLGLALSHAARPGEAKAPCAPELGLGIHNESGVRRVDPESASEAVETLLAPLTETLAARGYAAPYVALLNNLGGAAEQEMQVLAASLLVNRRGLALSGVIGPAALMTSLDMQGFSITLVAADDDLFDALAAPTDAPAWPGLRTPRAPARFTPQVSETPVPEHVERDATVETLLRAAIAVLTESRQALDDLDARSGDGDAGTSLASGAEAVARRLDAGQLESARPGALFAGIGACLARDMGGSSGVLLSILFTAAGAKLAENDDLAAALAVGIERMQRYGGAAQGDRTLLDALIPAVDALREGGDLTKAAERAREGAEATATMAQARAGRSAYLPESALQGVTDPGAEAVARVLQALDEA</sequence>
<protein>
    <submittedName>
        <fullName evidence="7">Dihydroxyacetone kinase subunit DhaK</fullName>
        <ecNumber evidence="7">2.7.1.121</ecNumber>
    </submittedName>
</protein>
<evidence type="ECO:0000256" key="2">
    <source>
        <dbReference type="ARBA" id="ARBA00022741"/>
    </source>
</evidence>
<dbReference type="GO" id="GO:0005829">
    <property type="term" value="C:cytosol"/>
    <property type="evidence" value="ECO:0007669"/>
    <property type="project" value="TreeGrafter"/>
</dbReference>
<evidence type="ECO:0000259" key="5">
    <source>
        <dbReference type="PROSITE" id="PS51480"/>
    </source>
</evidence>
<dbReference type="InterPro" id="IPR004007">
    <property type="entry name" value="DhaL_dom"/>
</dbReference>
<dbReference type="PROSITE" id="PS51480">
    <property type="entry name" value="DHAL"/>
    <property type="match status" value="1"/>
</dbReference>
<dbReference type="FunFam" id="1.25.40.340:FF:000002">
    <property type="entry name" value="Dihydroxyacetone kinase, L subunit"/>
    <property type="match status" value="1"/>
</dbReference>
<dbReference type="Gene3D" id="3.40.50.10440">
    <property type="entry name" value="Dihydroxyacetone kinase, domain 1"/>
    <property type="match status" value="1"/>
</dbReference>
<dbReference type="FunFam" id="3.40.50.10440:FF:000001">
    <property type="entry name" value="Dihydroxyacetone kinase, DhaK subunit"/>
    <property type="match status" value="1"/>
</dbReference>
<name>A0AB74UAZ3_9GAMM</name>
<accession>A0AB74UAZ3</accession>
<evidence type="ECO:0000259" key="6">
    <source>
        <dbReference type="PROSITE" id="PS51481"/>
    </source>
</evidence>
<dbReference type="AlphaFoldDB" id="A0AB74UAZ3"/>
<dbReference type="Gene3D" id="1.25.40.340">
    <property type="match status" value="1"/>
</dbReference>
<dbReference type="EC" id="2.7.1.121" evidence="7"/>
<dbReference type="RefSeq" id="WP_353981931.1">
    <property type="nucleotide sequence ID" value="NZ_CP159578.1"/>
</dbReference>
<dbReference type="InterPro" id="IPR036117">
    <property type="entry name" value="DhaL_dom_sf"/>
</dbReference>
<dbReference type="InterPro" id="IPR004006">
    <property type="entry name" value="DhaK_dom"/>
</dbReference>
<dbReference type="SUPFAM" id="SSF82549">
    <property type="entry name" value="DAK1/DegV-like"/>
    <property type="match status" value="1"/>
</dbReference>
<dbReference type="PROSITE" id="PS51481">
    <property type="entry name" value="DHAK"/>
    <property type="match status" value="1"/>
</dbReference>
<organism evidence="7">
    <name type="scientific">Salinicola endophyticus</name>
    <dbReference type="NCBI Taxonomy" id="1949083"/>
    <lineage>
        <taxon>Bacteria</taxon>
        <taxon>Pseudomonadati</taxon>
        <taxon>Pseudomonadota</taxon>
        <taxon>Gammaproteobacteria</taxon>
        <taxon>Oceanospirillales</taxon>
        <taxon>Halomonadaceae</taxon>
        <taxon>Salinicola</taxon>
    </lineage>
</organism>
<gene>
    <name evidence="7" type="ORF">ABV408_08260</name>
</gene>
<keyword evidence="4" id="KW-0067">ATP-binding</keyword>
<evidence type="ECO:0000256" key="3">
    <source>
        <dbReference type="ARBA" id="ARBA00022777"/>
    </source>
</evidence>
<keyword evidence="3 7" id="KW-0418">Kinase</keyword>
<dbReference type="SUPFAM" id="SSF101473">
    <property type="entry name" value="DhaL-like"/>
    <property type="match status" value="1"/>
</dbReference>
<evidence type="ECO:0000256" key="4">
    <source>
        <dbReference type="ARBA" id="ARBA00022840"/>
    </source>
</evidence>
<dbReference type="GO" id="GO:0004371">
    <property type="term" value="F:glycerone kinase activity"/>
    <property type="evidence" value="ECO:0007669"/>
    <property type="project" value="InterPro"/>
</dbReference>
<proteinExistence type="predicted"/>
<reference evidence="7" key="1">
    <citation type="submission" date="2024-06" db="EMBL/GenBank/DDBJ databases">
        <title>Complete genome of Salinicola endophyticus HNIBRBA4755.</title>
        <authorList>
            <person name="Shin S.Y."/>
            <person name="Kang H."/>
            <person name="Song J."/>
        </authorList>
    </citation>
    <scope>NUCLEOTIDE SEQUENCE</scope>
    <source>
        <strain evidence="7">HNIBRBA4755</strain>
    </source>
</reference>
<feature type="domain" description="DhaL" evidence="5">
    <location>
        <begin position="355"/>
        <end position="546"/>
    </location>
</feature>
<dbReference type="PANTHER" id="PTHR28629">
    <property type="entry name" value="TRIOKINASE/FMN CYCLASE"/>
    <property type="match status" value="1"/>
</dbReference>
<dbReference type="GO" id="GO:0019563">
    <property type="term" value="P:glycerol catabolic process"/>
    <property type="evidence" value="ECO:0007669"/>
    <property type="project" value="TreeGrafter"/>
</dbReference>
<keyword evidence="2" id="KW-0547">Nucleotide-binding</keyword>
<dbReference type="Gene3D" id="3.30.1180.20">
    <property type="entry name" value="Dihydroxyacetone kinase, domain 2"/>
    <property type="match status" value="1"/>
</dbReference>
<feature type="domain" description="DhaK" evidence="6">
    <location>
        <begin position="7"/>
        <end position="326"/>
    </location>
</feature>
<dbReference type="SMART" id="SM01120">
    <property type="entry name" value="Dak2"/>
    <property type="match status" value="1"/>
</dbReference>
<dbReference type="Pfam" id="PF02734">
    <property type="entry name" value="Dak2"/>
    <property type="match status" value="1"/>
</dbReference>